<dbReference type="InterPro" id="IPR050249">
    <property type="entry name" value="Pseudomonas-type_ThrB"/>
</dbReference>
<dbReference type="Gene3D" id="3.30.200.20">
    <property type="entry name" value="Phosphorylase Kinase, domain 1"/>
    <property type="match status" value="1"/>
</dbReference>
<proteinExistence type="inferred from homology"/>
<reference evidence="3 4" key="1">
    <citation type="submission" date="2017-03" db="EMBL/GenBank/DDBJ databases">
        <title>Isolation of Levoglucosan Utilizing Bacteria.</title>
        <authorList>
            <person name="Arya A.S."/>
        </authorList>
    </citation>
    <scope>NUCLEOTIDE SEQUENCE [LARGE SCALE GENOMIC DNA]</scope>
    <source>
        <strain evidence="3 4">MEC069</strain>
    </source>
</reference>
<name>A0A4Y8QA48_9BACL</name>
<sequence>MSLRVENQQLASLLAAWLPGIPFTLRIGGQGMNNTTRFVEAEDGRTYVLRVYNTHRDADKVRFEHETLLALADQRLGFDVPRPLEAAGGGTFVRCSETGKLAALFVCLPGCSPERLQPDTWRQLAEAAATLSVALRRVQPAAPAAYRPYYELGETHPSCPLPAVAAWCERPPAAFAQLEAELQALARQVAAFAEQAAGLRELPHQLVHGDLNASNLLVDERGRLCALLDFEFVTYDVRVMELAVLLSDLLVPAQAPEGDEEAMWQTAEACIRAFSERAGLTAEELSKLPLLVALRRLDVFIHFLGRYLDGTDEAGDLQRIIASSAKRLTWLDSRTDRLRAAISSARDFSAG</sequence>
<comment type="similarity">
    <text evidence="1">Belongs to the pseudomonas-type ThrB family.</text>
</comment>
<dbReference type="RefSeq" id="WP_134748606.1">
    <property type="nucleotide sequence ID" value="NZ_MYFO02000001.1"/>
</dbReference>
<evidence type="ECO:0000313" key="4">
    <source>
        <dbReference type="Proteomes" id="UP000298246"/>
    </source>
</evidence>
<dbReference type="PANTHER" id="PTHR21064:SF6">
    <property type="entry name" value="AMINOGLYCOSIDE PHOSPHOTRANSFERASE DOMAIN-CONTAINING PROTEIN"/>
    <property type="match status" value="1"/>
</dbReference>
<dbReference type="InterPro" id="IPR011009">
    <property type="entry name" value="Kinase-like_dom_sf"/>
</dbReference>
<dbReference type="Pfam" id="PF01636">
    <property type="entry name" value="APH"/>
    <property type="match status" value="1"/>
</dbReference>
<dbReference type="EMBL" id="MYFO01000001">
    <property type="protein sequence ID" value="TFE91770.1"/>
    <property type="molecule type" value="Genomic_DNA"/>
</dbReference>
<gene>
    <name evidence="3" type="ORF">B5M42_00585</name>
</gene>
<dbReference type="AlphaFoldDB" id="A0A4Y8QA48"/>
<dbReference type="Proteomes" id="UP000298246">
    <property type="component" value="Unassembled WGS sequence"/>
</dbReference>
<dbReference type="InterPro" id="IPR002575">
    <property type="entry name" value="Aminoglycoside_PTrfase"/>
</dbReference>
<dbReference type="OrthoDB" id="156345at2"/>
<evidence type="ECO:0000313" key="3">
    <source>
        <dbReference type="EMBL" id="TFE91770.1"/>
    </source>
</evidence>
<protein>
    <recommendedName>
        <fullName evidence="2">Aminoglycoside phosphotransferase domain-containing protein</fullName>
    </recommendedName>
</protein>
<evidence type="ECO:0000259" key="2">
    <source>
        <dbReference type="Pfam" id="PF01636"/>
    </source>
</evidence>
<dbReference type="SUPFAM" id="SSF56112">
    <property type="entry name" value="Protein kinase-like (PK-like)"/>
    <property type="match status" value="1"/>
</dbReference>
<dbReference type="GO" id="GO:0019202">
    <property type="term" value="F:amino acid kinase activity"/>
    <property type="evidence" value="ECO:0007669"/>
    <property type="project" value="TreeGrafter"/>
</dbReference>
<organism evidence="3 4">
    <name type="scientific">Paenibacillus athensensis</name>
    <dbReference type="NCBI Taxonomy" id="1967502"/>
    <lineage>
        <taxon>Bacteria</taxon>
        <taxon>Bacillati</taxon>
        <taxon>Bacillota</taxon>
        <taxon>Bacilli</taxon>
        <taxon>Bacillales</taxon>
        <taxon>Paenibacillaceae</taxon>
        <taxon>Paenibacillus</taxon>
    </lineage>
</organism>
<accession>A0A4Y8QA48</accession>
<dbReference type="PANTHER" id="PTHR21064">
    <property type="entry name" value="AMINOGLYCOSIDE PHOSPHOTRANSFERASE DOMAIN-CONTAINING PROTEIN-RELATED"/>
    <property type="match status" value="1"/>
</dbReference>
<comment type="caution">
    <text evidence="3">The sequence shown here is derived from an EMBL/GenBank/DDBJ whole genome shotgun (WGS) entry which is preliminary data.</text>
</comment>
<keyword evidence="4" id="KW-1185">Reference proteome</keyword>
<feature type="domain" description="Aminoglycoside phosphotransferase" evidence="2">
    <location>
        <begin position="29"/>
        <end position="255"/>
    </location>
</feature>
<evidence type="ECO:0000256" key="1">
    <source>
        <dbReference type="ARBA" id="ARBA00038240"/>
    </source>
</evidence>
<dbReference type="Gene3D" id="3.90.1200.10">
    <property type="match status" value="1"/>
</dbReference>